<feature type="transmembrane region" description="Helical" evidence="6">
    <location>
        <begin position="696"/>
        <end position="717"/>
    </location>
</feature>
<feature type="transmembrane region" description="Helical" evidence="6">
    <location>
        <begin position="644"/>
        <end position="663"/>
    </location>
</feature>
<proteinExistence type="predicted"/>
<dbReference type="OrthoDB" id="9811483at2"/>
<organism evidence="8 9">
    <name type="scientific">Nocardioides daphniae</name>
    <dbReference type="NCBI Taxonomy" id="402297"/>
    <lineage>
        <taxon>Bacteria</taxon>
        <taxon>Bacillati</taxon>
        <taxon>Actinomycetota</taxon>
        <taxon>Actinomycetes</taxon>
        <taxon>Propionibacteriales</taxon>
        <taxon>Nocardioidaceae</taxon>
        <taxon>Nocardioides</taxon>
    </lineage>
</organism>
<keyword evidence="2 6" id="KW-0812">Transmembrane</keyword>
<feature type="transmembrane region" description="Helical" evidence="6">
    <location>
        <begin position="582"/>
        <end position="606"/>
    </location>
</feature>
<name>A0A4P7UAX9_9ACTN</name>
<protein>
    <submittedName>
        <fullName evidence="8">YhgE/Pip domain-containing protein</fullName>
    </submittedName>
</protein>
<dbReference type="EMBL" id="CP038462">
    <property type="protein sequence ID" value="QCC76428.1"/>
    <property type="molecule type" value="Genomic_DNA"/>
</dbReference>
<reference evidence="7" key="2">
    <citation type="journal article" date="2014" name="Int. J. Syst. Evol. Microbiol.">
        <title>Complete genome of a new Firmicutes species belonging to the dominant human colonic microbiota ('Ruminococcus bicirculans') reveals two chromosomes and a selective capacity to utilize plant glucans.</title>
        <authorList>
            <consortium name="NISC Comparative Sequencing Program"/>
            <person name="Wegmann U."/>
            <person name="Louis P."/>
            <person name="Goesmann A."/>
            <person name="Henrissat B."/>
            <person name="Duncan S.H."/>
            <person name="Flint H.J."/>
        </authorList>
    </citation>
    <scope>NUCLEOTIDE SEQUENCE</scope>
    <source>
        <strain evidence="7">CCM 7403</strain>
    </source>
</reference>
<gene>
    <name evidence="8" type="ORF">E2C04_02935</name>
    <name evidence="7" type="ORF">GCM10007231_02000</name>
</gene>
<dbReference type="KEGG" id="ndp:E2C04_02935"/>
<dbReference type="PANTHER" id="PTHR43077">
    <property type="entry name" value="TRANSPORT PERMEASE YVFS-RELATED"/>
    <property type="match status" value="1"/>
</dbReference>
<evidence type="ECO:0000313" key="7">
    <source>
        <dbReference type="EMBL" id="GGD06830.1"/>
    </source>
</evidence>
<dbReference type="Proteomes" id="UP000630594">
    <property type="component" value="Unassembled WGS sequence"/>
</dbReference>
<evidence type="ECO:0000256" key="3">
    <source>
        <dbReference type="ARBA" id="ARBA00022989"/>
    </source>
</evidence>
<reference evidence="10" key="3">
    <citation type="journal article" date="2019" name="Int. J. Syst. Evol. Microbiol.">
        <title>The Global Catalogue of Microorganisms (GCM) 10K type strain sequencing project: providing services to taxonomists for standard genome sequencing and annotation.</title>
        <authorList>
            <consortium name="The Broad Institute Genomics Platform"/>
            <consortium name="The Broad Institute Genome Sequencing Center for Infectious Disease"/>
            <person name="Wu L."/>
            <person name="Ma J."/>
        </authorList>
    </citation>
    <scope>NUCLEOTIDE SEQUENCE [LARGE SCALE GENOMIC DNA]</scope>
    <source>
        <strain evidence="10">CCM 7403</strain>
    </source>
</reference>
<dbReference type="NCBIfam" id="TIGR03057">
    <property type="entry name" value="xxxLxxG_by_4"/>
    <property type="match status" value="9"/>
</dbReference>
<evidence type="ECO:0000256" key="5">
    <source>
        <dbReference type="SAM" id="MobiDB-lite"/>
    </source>
</evidence>
<evidence type="ECO:0000313" key="9">
    <source>
        <dbReference type="Proteomes" id="UP000297025"/>
    </source>
</evidence>
<dbReference type="InterPro" id="IPR023908">
    <property type="entry name" value="xxxLxxG_rpt"/>
</dbReference>
<evidence type="ECO:0000313" key="10">
    <source>
        <dbReference type="Proteomes" id="UP000630594"/>
    </source>
</evidence>
<feature type="compositionally biased region" description="Low complexity" evidence="5">
    <location>
        <begin position="439"/>
        <end position="457"/>
    </location>
</feature>
<dbReference type="GO" id="GO:0016020">
    <property type="term" value="C:membrane"/>
    <property type="evidence" value="ECO:0007669"/>
    <property type="project" value="UniProtKB-SubCell"/>
</dbReference>
<feature type="region of interest" description="Disordered" evidence="5">
    <location>
        <begin position="419"/>
        <end position="469"/>
    </location>
</feature>
<dbReference type="NCBIfam" id="TIGR03061">
    <property type="entry name" value="pip_yhgE_Nterm"/>
    <property type="match status" value="1"/>
</dbReference>
<dbReference type="Proteomes" id="UP000297025">
    <property type="component" value="Chromosome"/>
</dbReference>
<reference evidence="8" key="4">
    <citation type="submission" date="2019-03" db="EMBL/GenBank/DDBJ databases">
        <authorList>
            <person name="Huang Y."/>
        </authorList>
    </citation>
    <scope>NUCLEOTIDE SEQUENCE</scope>
    <source>
        <strain evidence="8">JCM 16608</strain>
    </source>
</reference>
<keyword evidence="3 6" id="KW-1133">Transmembrane helix</keyword>
<dbReference type="EMBL" id="BMCK01000001">
    <property type="protein sequence ID" value="GGD06830.1"/>
    <property type="molecule type" value="Genomic_DNA"/>
</dbReference>
<keyword evidence="10" id="KW-1185">Reference proteome</keyword>
<dbReference type="InterPro" id="IPR051328">
    <property type="entry name" value="T7SS_ABC-Transporter"/>
</dbReference>
<keyword evidence="4 6" id="KW-0472">Membrane</keyword>
<reference evidence="7" key="5">
    <citation type="submission" date="2024-05" db="EMBL/GenBank/DDBJ databases">
        <authorList>
            <person name="Sun Q."/>
            <person name="Sedlacek I."/>
        </authorList>
    </citation>
    <scope>NUCLEOTIDE SEQUENCE</scope>
    <source>
        <strain evidence="7">CCM 7403</strain>
    </source>
</reference>
<feature type="transmembrane region" description="Helical" evidence="6">
    <location>
        <begin position="541"/>
        <end position="561"/>
    </location>
</feature>
<dbReference type="AlphaFoldDB" id="A0A4P7UAX9"/>
<dbReference type="RefSeq" id="WP_135831477.1">
    <property type="nucleotide sequence ID" value="NZ_BMCK01000001.1"/>
</dbReference>
<dbReference type="InterPro" id="IPR017500">
    <property type="entry name" value="Phage_infect_YhgE_N"/>
</dbReference>
<dbReference type="PANTHER" id="PTHR43077:SF5">
    <property type="entry name" value="PHAGE INFECTION PROTEIN"/>
    <property type="match status" value="1"/>
</dbReference>
<evidence type="ECO:0000256" key="6">
    <source>
        <dbReference type="SAM" id="Phobius"/>
    </source>
</evidence>
<evidence type="ECO:0000256" key="2">
    <source>
        <dbReference type="ARBA" id="ARBA00022692"/>
    </source>
</evidence>
<reference evidence="8 9" key="1">
    <citation type="journal article" date="2008" name="Int. J. Syst. Evol. Microbiol.">
        <title>Nocardioides daphniae sp. nov., isolated from Daphnia cucullata (Crustacea: Cladocera).</title>
        <authorList>
            <person name="Toth E.M."/>
            <person name="Keki Z."/>
            <person name="Homonnay Z.G."/>
            <person name="Borsodi A.K."/>
            <person name="Marialigeti K."/>
            <person name="Schumann P."/>
        </authorList>
    </citation>
    <scope>NUCLEOTIDE SEQUENCE [LARGE SCALE GENOMIC DNA]</scope>
    <source>
        <strain evidence="8 9">JCM 16608</strain>
    </source>
</reference>
<dbReference type="SUPFAM" id="SSF58104">
    <property type="entry name" value="Methyl-accepting chemotaxis protein (MCP) signaling domain"/>
    <property type="match status" value="1"/>
</dbReference>
<evidence type="ECO:0000256" key="4">
    <source>
        <dbReference type="ARBA" id="ARBA00023136"/>
    </source>
</evidence>
<comment type="subcellular location">
    <subcellularLocation>
        <location evidence="1">Membrane</location>
        <topology evidence="1">Multi-pass membrane protein</topology>
    </subcellularLocation>
</comment>
<sequence>MSIPTPRNRGALVAALLLPALVGGVALTSVGDRVEGATDLPAAVVNLDSPVTTGKGEEKTTIAGGRLLAAGLTAPDEDADATMAWRLASAETAADGLADGTYHAVITIPEDFSATLAGMTRNEPEQAQITVSTDGADGTVVGAISRDVGEVAAARLGRQITTTYLAGLYGQTSELGGRLDEAADGADQLADGADQLANGTSALAGGAGELADGAGTLSGGARELSTGLGQLDRGASDLSQGTRSLASGAAQLDGGLAQLGGGADRVAQGNRDLADGASTLATGAGDLADGLSTLDDQTSGLPGQADQLAAGADQVATGVAGWAQVLRGWGTVCSTPAAASFTALCAGTEAALGADGANADALVDGSAQLRDGARTLAGTAPELTAGIGRLSAGATSLASGADELADGADQLAGGAASLSKGVGEARAGSRRLKSGSSELAGGAQKLTGATGKAAAGARELSDGSGRLAEGADELAGGTAQLDDGASRLRGGIGDLAKGLRDGAEAVPRSDAEKQQSDAEAIAQPVVAAVDDASPIEARDSVAPVVVALVLWLGAFTTYLAVPALSPTRLARAGRATRVMAAGLVAGLVVVAVQAALVLAGAAWLGSAPAHPWALALLVAPTVVVAFVALTQACVAAFGERTGWVVLVAVTALQVVASSGFLPIDAAPGVVRTLHAVLPVPLAGDLFDWALNGSGSAAGVAGLLTWAVFGVALSTVAASRARRTSVAAVRREVAAAA</sequence>
<evidence type="ECO:0000313" key="8">
    <source>
        <dbReference type="EMBL" id="QCC76428.1"/>
    </source>
</evidence>
<evidence type="ECO:0000256" key="1">
    <source>
        <dbReference type="ARBA" id="ARBA00004141"/>
    </source>
</evidence>
<accession>A0A4P7UAX9</accession>
<feature type="transmembrane region" description="Helical" evidence="6">
    <location>
        <begin position="612"/>
        <end position="637"/>
    </location>
</feature>